<dbReference type="AlphaFoldDB" id="A0AAW0QQU9"/>
<organism evidence="1 2">
    <name type="scientific">Apiospora kogelbergensis</name>
    <dbReference type="NCBI Taxonomy" id="1337665"/>
    <lineage>
        <taxon>Eukaryota</taxon>
        <taxon>Fungi</taxon>
        <taxon>Dikarya</taxon>
        <taxon>Ascomycota</taxon>
        <taxon>Pezizomycotina</taxon>
        <taxon>Sordariomycetes</taxon>
        <taxon>Xylariomycetidae</taxon>
        <taxon>Amphisphaeriales</taxon>
        <taxon>Apiosporaceae</taxon>
        <taxon>Apiospora</taxon>
    </lineage>
</organism>
<accession>A0AAW0QQU9</accession>
<proteinExistence type="predicted"/>
<evidence type="ECO:0000313" key="1">
    <source>
        <dbReference type="EMBL" id="KAK8113877.1"/>
    </source>
</evidence>
<dbReference type="EMBL" id="JAQQWP010000006">
    <property type="protein sequence ID" value="KAK8113877.1"/>
    <property type="molecule type" value="Genomic_DNA"/>
</dbReference>
<name>A0AAW0QQU9_9PEZI</name>
<gene>
    <name evidence="1" type="ORF">PG999_005946</name>
</gene>
<dbReference type="Proteomes" id="UP001392437">
    <property type="component" value="Unassembled WGS sequence"/>
</dbReference>
<comment type="caution">
    <text evidence="1">The sequence shown here is derived from an EMBL/GenBank/DDBJ whole genome shotgun (WGS) entry which is preliminary data.</text>
</comment>
<protein>
    <submittedName>
        <fullName evidence="1">Uncharacterized protein</fullName>
    </submittedName>
</protein>
<reference evidence="1 2" key="1">
    <citation type="submission" date="2023-01" db="EMBL/GenBank/DDBJ databases">
        <title>Analysis of 21 Apiospora genomes using comparative genomics revels a genus with tremendous synthesis potential of carbohydrate active enzymes and secondary metabolites.</title>
        <authorList>
            <person name="Sorensen T."/>
        </authorList>
    </citation>
    <scope>NUCLEOTIDE SEQUENCE [LARGE SCALE GENOMIC DNA]</scope>
    <source>
        <strain evidence="1 2">CBS 117206</strain>
    </source>
</reference>
<sequence>MVVITHRHLELLGGLRSLKKVCRWHGWNASAGFTVPVSRPGLSITQAAVPFISMTASGID</sequence>
<evidence type="ECO:0000313" key="2">
    <source>
        <dbReference type="Proteomes" id="UP001392437"/>
    </source>
</evidence>
<keyword evidence="2" id="KW-1185">Reference proteome</keyword>